<name>Q67KL2_SYMTH</name>
<reference evidence="1 2" key="1">
    <citation type="journal article" date="2004" name="Nucleic Acids Res.">
        <title>Genome sequence of Symbiobacterium thermophilum, an uncultivable bacterium that depends on microbial commensalism.</title>
        <authorList>
            <person name="Ueda K."/>
            <person name="Yamashita A."/>
            <person name="Ishikawa J."/>
            <person name="Shimada M."/>
            <person name="Watsuji T."/>
            <person name="Morimura K."/>
            <person name="Ikeda H."/>
            <person name="Hattori M."/>
            <person name="Beppu T."/>
        </authorList>
    </citation>
    <scope>NUCLEOTIDE SEQUENCE [LARGE SCALE GENOMIC DNA]</scope>
    <source>
        <strain evidence="2">T / IAM 14863</strain>
    </source>
</reference>
<accession>Q67KL2</accession>
<dbReference type="STRING" id="292459.STH2801"/>
<evidence type="ECO:0008006" key="3">
    <source>
        <dbReference type="Google" id="ProtNLM"/>
    </source>
</evidence>
<organism evidence="1 2">
    <name type="scientific">Symbiobacterium thermophilum (strain DSM 24528 / JCM 14929 / IAM 14863 / T)</name>
    <dbReference type="NCBI Taxonomy" id="292459"/>
    <lineage>
        <taxon>Bacteria</taxon>
        <taxon>Bacillati</taxon>
        <taxon>Bacillota</taxon>
        <taxon>Clostridia</taxon>
        <taxon>Eubacteriales</taxon>
        <taxon>Symbiobacteriaceae</taxon>
        <taxon>Symbiobacterium</taxon>
    </lineage>
</organism>
<keyword evidence="2" id="KW-1185">Reference proteome</keyword>
<evidence type="ECO:0000313" key="1">
    <source>
        <dbReference type="EMBL" id="BAD41786.1"/>
    </source>
</evidence>
<protein>
    <recommendedName>
        <fullName evidence="3">Spore coat protein</fullName>
    </recommendedName>
</protein>
<dbReference type="KEGG" id="sth:STH2801"/>
<dbReference type="HOGENOM" id="CLU_2169791_0_0_9"/>
<gene>
    <name evidence="1" type="ordered locus">STH2801</name>
</gene>
<dbReference type="eggNOG" id="ENOG5030CCA">
    <property type="taxonomic scope" value="Bacteria"/>
</dbReference>
<proteinExistence type="predicted"/>
<sequence>MRLPAQGQPMGVPCREEDDARMQYQTGGMMPLTEKDLSYLKDMMSWELLAAKKAYHYANETQDAECRQAMFQIAEQHQRNLERLLTHLHEHVNQPTTIAVSGADAPTVVM</sequence>
<dbReference type="AlphaFoldDB" id="Q67KL2"/>
<evidence type="ECO:0000313" key="2">
    <source>
        <dbReference type="Proteomes" id="UP000000417"/>
    </source>
</evidence>
<dbReference type="Proteomes" id="UP000000417">
    <property type="component" value="Chromosome"/>
</dbReference>
<dbReference type="EMBL" id="AP006840">
    <property type="protein sequence ID" value="BAD41786.1"/>
    <property type="molecule type" value="Genomic_DNA"/>
</dbReference>